<protein>
    <submittedName>
        <fullName evidence="1">Uncharacterized protein</fullName>
    </submittedName>
</protein>
<sequence length="102" mass="11129">MIVEITEDDIRSVGAVLSAQMIDKIDRIWSGAFGISEAADPIEILRTLFHLSQDSNSSDGVMADSFAAFLEVESYGLLYKKLLTGKDYSGYLENGSIGEFLA</sequence>
<dbReference type="RefSeq" id="WP_207673807.1">
    <property type="nucleotide sequence ID" value="NZ_JAFREM010000018.1"/>
</dbReference>
<reference evidence="1 2" key="1">
    <citation type="submission" date="2021-03" db="EMBL/GenBank/DDBJ databases">
        <title>Enterococcal diversity collection.</title>
        <authorList>
            <person name="Gilmore M.S."/>
            <person name="Schwartzman J."/>
            <person name="Van Tyne D."/>
            <person name="Martin M."/>
            <person name="Earl A.M."/>
            <person name="Manson A.L."/>
            <person name="Straub T."/>
            <person name="Salamzade R."/>
            <person name="Saavedra J."/>
            <person name="Lebreton F."/>
            <person name="Prichula J."/>
            <person name="Schaufler K."/>
            <person name="Gaca A."/>
            <person name="Sgardioli B."/>
            <person name="Wagenaar J."/>
            <person name="Strong T."/>
        </authorList>
    </citation>
    <scope>NUCLEOTIDE SEQUENCE [LARGE SCALE GENOMIC DNA]</scope>
    <source>
        <strain evidence="1 2">669A</strain>
    </source>
</reference>
<comment type="caution">
    <text evidence="1">The sequence shown here is derived from an EMBL/GenBank/DDBJ whole genome shotgun (WGS) entry which is preliminary data.</text>
</comment>
<organism evidence="1 2">
    <name type="scientific">Candidatus Enterococcus moelleringii</name>
    <dbReference type="NCBI Taxonomy" id="2815325"/>
    <lineage>
        <taxon>Bacteria</taxon>
        <taxon>Bacillati</taxon>
        <taxon>Bacillota</taxon>
        <taxon>Bacilli</taxon>
        <taxon>Lactobacillales</taxon>
        <taxon>Enterococcaceae</taxon>
        <taxon>Enterococcus</taxon>
    </lineage>
</organism>
<keyword evidence="2" id="KW-1185">Reference proteome</keyword>
<name>A0ABS3LDQ8_9ENTE</name>
<dbReference type="EMBL" id="JAFREM010000018">
    <property type="protein sequence ID" value="MBO1306886.1"/>
    <property type="molecule type" value="Genomic_DNA"/>
</dbReference>
<evidence type="ECO:0000313" key="1">
    <source>
        <dbReference type="EMBL" id="MBO1306886.1"/>
    </source>
</evidence>
<accession>A0ABS3LDQ8</accession>
<proteinExistence type="predicted"/>
<gene>
    <name evidence="1" type="ORF">JZO70_11980</name>
</gene>
<evidence type="ECO:0000313" key="2">
    <source>
        <dbReference type="Proteomes" id="UP000664601"/>
    </source>
</evidence>
<dbReference type="Proteomes" id="UP000664601">
    <property type="component" value="Unassembled WGS sequence"/>
</dbReference>